<dbReference type="EMBL" id="CP018099">
    <property type="protein sequence ID" value="APF18382.1"/>
    <property type="molecule type" value="Genomic_DNA"/>
</dbReference>
<dbReference type="PANTHER" id="PTHR11060:SF0">
    <property type="entry name" value="PROTEIN MEMO1"/>
    <property type="match status" value="1"/>
</dbReference>
<evidence type="ECO:0000313" key="4">
    <source>
        <dbReference type="EMBL" id="EHO42393.1"/>
    </source>
</evidence>
<reference evidence="4 5" key="1">
    <citation type="submission" date="2011-09" db="EMBL/GenBank/DDBJ databases">
        <title>The permanent draft genome of Caldithrix abyssi DSM 13497.</title>
        <authorList>
            <consortium name="US DOE Joint Genome Institute (JGI-PGF)"/>
            <person name="Lucas S."/>
            <person name="Han J."/>
            <person name="Lapidus A."/>
            <person name="Bruce D."/>
            <person name="Goodwin L."/>
            <person name="Pitluck S."/>
            <person name="Peters L."/>
            <person name="Kyrpides N."/>
            <person name="Mavromatis K."/>
            <person name="Ivanova N."/>
            <person name="Mikhailova N."/>
            <person name="Chertkov O."/>
            <person name="Detter J.C."/>
            <person name="Tapia R."/>
            <person name="Han C."/>
            <person name="Land M."/>
            <person name="Hauser L."/>
            <person name="Markowitz V."/>
            <person name="Cheng J.-F."/>
            <person name="Hugenholtz P."/>
            <person name="Woyke T."/>
            <person name="Wu D."/>
            <person name="Spring S."/>
            <person name="Brambilla E."/>
            <person name="Klenk H.-P."/>
            <person name="Eisen J.A."/>
        </authorList>
    </citation>
    <scope>NUCLEOTIDE SEQUENCE [LARGE SCALE GENOMIC DNA]</scope>
    <source>
        <strain evidence="4 5">DSM 13497</strain>
    </source>
</reference>
<dbReference type="eggNOG" id="COG1355">
    <property type="taxonomic scope" value="Bacteria"/>
</dbReference>
<dbReference type="InParanoid" id="H1XRB2"/>
<dbReference type="PANTHER" id="PTHR11060">
    <property type="entry name" value="PROTEIN MEMO1"/>
    <property type="match status" value="1"/>
</dbReference>
<dbReference type="RefSeq" id="WP_006929715.1">
    <property type="nucleotide sequence ID" value="NZ_CM001402.1"/>
</dbReference>
<dbReference type="CDD" id="cd07361">
    <property type="entry name" value="MEMO_like"/>
    <property type="match status" value="1"/>
</dbReference>
<keyword evidence="5" id="KW-1185">Reference proteome</keyword>
<reference evidence="3 6" key="2">
    <citation type="submission" date="2016-11" db="EMBL/GenBank/DDBJ databases">
        <title>Genomic analysis of Caldithrix abyssi and proposal of a novel bacterial phylum Caldithrichaeota.</title>
        <authorList>
            <person name="Kublanov I."/>
            <person name="Sigalova O."/>
            <person name="Gavrilov S."/>
            <person name="Lebedinsky A."/>
            <person name="Ivanova N."/>
            <person name="Daum C."/>
            <person name="Reddy T."/>
            <person name="Klenk H.P."/>
            <person name="Goker M."/>
            <person name="Reva O."/>
            <person name="Miroshnichenko M."/>
            <person name="Kyprides N."/>
            <person name="Woyke T."/>
            <person name="Gelfand M."/>
        </authorList>
    </citation>
    <scope>NUCLEOTIDE SEQUENCE [LARGE SCALE GENOMIC DNA]</scope>
    <source>
        <strain evidence="3 6">LF13</strain>
    </source>
</reference>
<keyword evidence="2" id="KW-0732">Signal</keyword>
<gene>
    <name evidence="3" type="ORF">Cabys_1633</name>
    <name evidence="4" type="ORF">Calab_2786</name>
</gene>
<dbReference type="Gene3D" id="3.40.830.10">
    <property type="entry name" value="LigB-like"/>
    <property type="match status" value="1"/>
</dbReference>
<organism evidence="4 5">
    <name type="scientific">Caldithrix abyssi DSM 13497</name>
    <dbReference type="NCBI Taxonomy" id="880073"/>
    <lineage>
        <taxon>Bacteria</taxon>
        <taxon>Pseudomonadati</taxon>
        <taxon>Calditrichota</taxon>
        <taxon>Calditrichia</taxon>
        <taxon>Calditrichales</taxon>
        <taxon>Calditrichaceae</taxon>
        <taxon>Caldithrix</taxon>
    </lineage>
</organism>
<feature type="signal peptide" evidence="2">
    <location>
        <begin position="1"/>
        <end position="21"/>
    </location>
</feature>
<feature type="chain" id="PRO_5009695283" evidence="2">
    <location>
        <begin position="22"/>
        <end position="371"/>
    </location>
</feature>
<protein>
    <submittedName>
        <fullName evidence="3">AmmeMemoRadiSam system protein B</fullName>
    </submittedName>
    <submittedName>
        <fullName evidence="4">UPF0103/Mediator of ErbB2-driven cell motility-containing protein</fullName>
    </submittedName>
</protein>
<dbReference type="NCBIfam" id="TIGR04336">
    <property type="entry name" value="AmmeMemoSam_B"/>
    <property type="match status" value="1"/>
</dbReference>
<comment type="similarity">
    <text evidence="1">Belongs to the MEMO1 family.</text>
</comment>
<name>H1XRB2_CALAY</name>
<dbReference type="Proteomes" id="UP000183868">
    <property type="component" value="Chromosome"/>
</dbReference>
<dbReference type="STRING" id="880073.Cabys_1633"/>
<proteinExistence type="inferred from homology"/>
<evidence type="ECO:0000313" key="6">
    <source>
        <dbReference type="Proteomes" id="UP000183868"/>
    </source>
</evidence>
<dbReference type="AlphaFoldDB" id="H1XRB2"/>
<evidence type="ECO:0000256" key="2">
    <source>
        <dbReference type="SAM" id="SignalP"/>
    </source>
</evidence>
<dbReference type="Proteomes" id="UP000004671">
    <property type="component" value="Chromosome"/>
</dbReference>
<sequence length="371" mass="43023" precursor="true">MKVNKRMFLFALLFILPFVWQCTKEDASMARKSVVRAPVDTVGFARYAWQMDSLMKRIHRLQNKQLLNAIIQGKITPQSEFKVAVCPHDDYGYVGYLYPAVMEGIKAKTVIIFGVAHKARLLNLEDQIIFDTYPAWHGIYGPIKVSDIREEIIRALPEGVYQINDSMQTIEHSVEALLPFLQYYRRDREFVSILVPYMSFERMQKIAKPLARAIAKVMKSRNWQWGKDLALLISTDAVHYGDKDWGGKNFAYYGTDSAGYQKAVQHEMEIINSCLNGPLQEEKIRRFMEFTVQPDDFRKYKWTWCGRYSVPMGLETAYWLAHEFKQDLQGRLIGYATSIDHTPLPVEDLRMGFTAPAHVRHWVGYAALGWE</sequence>
<dbReference type="EMBL" id="CM001402">
    <property type="protein sequence ID" value="EHO42393.1"/>
    <property type="molecule type" value="Genomic_DNA"/>
</dbReference>
<dbReference type="InterPro" id="IPR002737">
    <property type="entry name" value="MEMO1_fam"/>
</dbReference>
<accession>H1XRB2</accession>
<dbReference type="KEGG" id="caby:Cabys_1633"/>
<dbReference type="PaxDb" id="880073-Calab_2786"/>
<evidence type="ECO:0000256" key="1">
    <source>
        <dbReference type="ARBA" id="ARBA00006315"/>
    </source>
</evidence>
<evidence type="ECO:0000313" key="3">
    <source>
        <dbReference type="EMBL" id="APF18382.1"/>
    </source>
</evidence>
<dbReference type="Pfam" id="PF01875">
    <property type="entry name" value="Memo"/>
    <property type="match status" value="1"/>
</dbReference>
<dbReference type="HOGENOM" id="CLU_758056_0_0_0"/>
<evidence type="ECO:0000313" key="5">
    <source>
        <dbReference type="Proteomes" id="UP000004671"/>
    </source>
</evidence>
<dbReference type="OrthoDB" id="9785549at2"/>